<keyword evidence="7" id="KW-0326">Glycosidase</keyword>
<evidence type="ECO:0000256" key="4">
    <source>
        <dbReference type="ARBA" id="ARBA00019905"/>
    </source>
</evidence>
<comment type="cofactor">
    <cofactor evidence="10">
        <name>phosphate</name>
        <dbReference type="ChEBI" id="CHEBI:43474"/>
    </cofactor>
</comment>
<evidence type="ECO:0000256" key="3">
    <source>
        <dbReference type="ARBA" id="ARBA00012757"/>
    </source>
</evidence>
<comment type="pathway">
    <text evidence="11">Glycan degradation; trehalose degradation; D-glucose from alpha,alpha-trehalose: step 1/1.</text>
</comment>
<sequence length="608" mass="68471">MAVRLETHVAGRIEDYALIGDMQTAALVCRDGTADWLCLPRFDSHAVFAGLLGTEEHGFWRLGPARAEGTEPAFADRRRYRGDSLVLESEWDTPRGTVRVTDFMPPRDGAPQLIRIVEGVSGRVPMRSELRMRFSYGRVTPWVHKVDNRTVAVAGPDSVWLDTEAETYGKNLTTYCDFTVGPGERVAFTISWQPSHHEPPALPEPENSLEATENFWREWVDQCTYHGPYREAVVRSLITLKALTYAPTGGIVAAPTTSLPEEIGGVRNWDYRYTWLRDAAITLSSLLRTGYREEARAWREWLLRAVAGDPENLQIMYGIAGERELGEAELDWLPGYENSGPVRVGNGAANQLQLDVYGEVTEALHLAHMTGLTRNDYAMGLQLKLIEYLEKHWEEPDEGIWEVRGPRRHFVHSKVMAWVAVDRTIKLVESGDVEGPLERWYQLRDDIHRDVCERGYDKERNTFTQSYGSKELDASLLLIPQMGFLPPDDKRVIGTIEAIQRELSTEDGFILRYPTEGEDAGVDGLAGDEGAFLACSFWMADDLAMIGRVDEARQLFEKLLALRNDLGLLAEEWDSNLQRQVGNFPQAFSHVPLIDTALRLTASGAYVG</sequence>
<dbReference type="InterPro" id="IPR008928">
    <property type="entry name" value="6-hairpin_glycosidase_sf"/>
</dbReference>
<evidence type="ECO:0000313" key="14">
    <source>
        <dbReference type="EMBL" id="BFP56188.1"/>
    </source>
</evidence>
<evidence type="ECO:0000256" key="9">
    <source>
        <dbReference type="ARBA" id="ARBA00031637"/>
    </source>
</evidence>
<evidence type="ECO:0000256" key="1">
    <source>
        <dbReference type="ARBA" id="ARBA00001576"/>
    </source>
</evidence>
<dbReference type="Pfam" id="PF00723">
    <property type="entry name" value="Glyco_hydro_15"/>
    <property type="match status" value="1"/>
</dbReference>
<gene>
    <name evidence="14" type="ORF">SCMC78_59950</name>
</gene>
<dbReference type="SUPFAM" id="SSF48208">
    <property type="entry name" value="Six-hairpin glycosidases"/>
    <property type="match status" value="1"/>
</dbReference>
<dbReference type="Pfam" id="PF19291">
    <property type="entry name" value="TREH_N"/>
    <property type="match status" value="1"/>
</dbReference>
<comment type="similarity">
    <text evidence="2">Belongs to the glycosyl hydrolase 15 family.</text>
</comment>
<organism evidence="14">
    <name type="scientific">Streptomyces sp. CMC78</name>
    <dbReference type="NCBI Taxonomy" id="3231512"/>
    <lineage>
        <taxon>Bacteria</taxon>
        <taxon>Bacillati</taxon>
        <taxon>Actinomycetota</taxon>
        <taxon>Actinomycetes</taxon>
        <taxon>Kitasatosporales</taxon>
        <taxon>Streptomycetaceae</taxon>
        <taxon>Streptomyces</taxon>
    </lineage>
</organism>
<dbReference type="EMBL" id="AP035884">
    <property type="protein sequence ID" value="BFP56188.1"/>
    <property type="molecule type" value="Genomic_DNA"/>
</dbReference>
<dbReference type="Gene3D" id="1.50.10.10">
    <property type="match status" value="1"/>
</dbReference>
<dbReference type="KEGG" id="stcm:SCMC78_59950"/>
<dbReference type="InterPro" id="IPR045582">
    <property type="entry name" value="Trehalase-like_N"/>
</dbReference>
<evidence type="ECO:0000256" key="8">
    <source>
        <dbReference type="ARBA" id="ARBA00030473"/>
    </source>
</evidence>
<proteinExistence type="inferred from homology"/>
<dbReference type="EC" id="3.2.1.28" evidence="3"/>
<evidence type="ECO:0000256" key="10">
    <source>
        <dbReference type="ARBA" id="ARBA00053030"/>
    </source>
</evidence>
<feature type="domain" description="Trehalase-like N-terminal" evidence="13">
    <location>
        <begin position="9"/>
        <end position="149"/>
    </location>
</feature>
<dbReference type="AlphaFoldDB" id="A0AB33KM29"/>
<name>A0AB33KM29_9ACTN</name>
<evidence type="ECO:0000256" key="7">
    <source>
        <dbReference type="ARBA" id="ARBA00023295"/>
    </source>
</evidence>
<dbReference type="PANTHER" id="PTHR31616:SF0">
    <property type="entry name" value="GLUCAN 1,4-ALPHA-GLUCOSIDASE"/>
    <property type="match status" value="1"/>
</dbReference>
<keyword evidence="5 14" id="KW-0378">Hydrolase</keyword>
<dbReference type="FunFam" id="1.50.10.10:FF:000005">
    <property type="entry name" value="Glycosyl hydrolase, glucoamylase"/>
    <property type="match status" value="1"/>
</dbReference>
<dbReference type="InterPro" id="IPR012341">
    <property type="entry name" value="6hp_glycosidase-like_sf"/>
</dbReference>
<evidence type="ECO:0000256" key="11">
    <source>
        <dbReference type="ARBA" id="ARBA00060615"/>
    </source>
</evidence>
<evidence type="ECO:0000256" key="5">
    <source>
        <dbReference type="ARBA" id="ARBA00022801"/>
    </source>
</evidence>
<dbReference type="GO" id="GO:0005993">
    <property type="term" value="P:trehalose catabolic process"/>
    <property type="evidence" value="ECO:0007669"/>
    <property type="project" value="UniProtKB-ARBA"/>
</dbReference>
<evidence type="ECO:0000256" key="6">
    <source>
        <dbReference type="ARBA" id="ARBA00023277"/>
    </source>
</evidence>
<dbReference type="InterPro" id="IPR011613">
    <property type="entry name" value="GH15-like"/>
</dbReference>
<dbReference type="PANTHER" id="PTHR31616">
    <property type="entry name" value="TREHALASE"/>
    <property type="match status" value="1"/>
</dbReference>
<reference evidence="14" key="1">
    <citation type="submission" date="2024-07" db="EMBL/GenBank/DDBJ databases">
        <title>Complete genome sequences of cellulolytic bacteria, Kitasatospora sp. CMC57 and Streptomyces sp. CMC78, isolated from Japanese agricultural soil.</title>
        <authorList>
            <person name="Hashimoto T."/>
            <person name="Ito M."/>
            <person name="Iwamoto M."/>
            <person name="Fukahori D."/>
            <person name="Shoda T."/>
            <person name="Sakoda M."/>
            <person name="Morohoshi T."/>
            <person name="Mitsuboshi M."/>
            <person name="Nishizawa T."/>
        </authorList>
    </citation>
    <scope>NUCLEOTIDE SEQUENCE</scope>
    <source>
        <strain evidence="14">CMC78</strain>
    </source>
</reference>
<accession>A0AB33KM29</accession>
<evidence type="ECO:0000256" key="2">
    <source>
        <dbReference type="ARBA" id="ARBA00006188"/>
    </source>
</evidence>
<keyword evidence="6" id="KW-0119">Carbohydrate metabolism</keyword>
<evidence type="ECO:0000259" key="13">
    <source>
        <dbReference type="Pfam" id="PF19291"/>
    </source>
</evidence>
<feature type="domain" description="GH15-like" evidence="12">
    <location>
        <begin position="227"/>
        <end position="597"/>
    </location>
</feature>
<dbReference type="GO" id="GO:0004555">
    <property type="term" value="F:alpha,alpha-trehalase activity"/>
    <property type="evidence" value="ECO:0007669"/>
    <property type="project" value="UniProtKB-EC"/>
</dbReference>
<evidence type="ECO:0000259" key="12">
    <source>
        <dbReference type="Pfam" id="PF00723"/>
    </source>
</evidence>
<comment type="catalytic activity">
    <reaction evidence="1">
        <text>alpha,alpha-trehalose + H2O = alpha-D-glucose + beta-D-glucose</text>
        <dbReference type="Rhea" id="RHEA:32675"/>
        <dbReference type="ChEBI" id="CHEBI:15377"/>
        <dbReference type="ChEBI" id="CHEBI:15903"/>
        <dbReference type="ChEBI" id="CHEBI:16551"/>
        <dbReference type="ChEBI" id="CHEBI:17925"/>
        <dbReference type="EC" id="3.2.1.28"/>
    </reaction>
</comment>
<protein>
    <recommendedName>
        <fullName evidence="4">Trehalase</fullName>
        <ecNumber evidence="3">3.2.1.28</ecNumber>
    </recommendedName>
    <alternativeName>
        <fullName evidence="8">Alpha,alpha-trehalase</fullName>
    </alternativeName>
    <alternativeName>
        <fullName evidence="9">Alpha,alpha-trehalose glucohydrolase</fullName>
    </alternativeName>
</protein>